<accession>A0ABY2U0F2</accession>
<evidence type="ECO:0000256" key="1">
    <source>
        <dbReference type="SAM" id="MobiDB-lite"/>
    </source>
</evidence>
<proteinExistence type="predicted"/>
<dbReference type="Proteomes" id="UP000304941">
    <property type="component" value="Unassembled WGS sequence"/>
</dbReference>
<name>A0ABY2U0F2_9PSED</name>
<reference evidence="3 4" key="1">
    <citation type="submission" date="2019-05" db="EMBL/GenBank/DDBJ databases">
        <title>Pseudomonas edaphica sp. nov., isolated from rhizospheric soil of Cistus ladanifer L. in Spain.</title>
        <authorList>
            <person name="Peix A."/>
        </authorList>
    </citation>
    <scope>NUCLEOTIDE SEQUENCE [LARGE SCALE GENOMIC DNA]</scope>
    <source>
        <strain evidence="3 4">RD25</strain>
    </source>
</reference>
<feature type="compositionally biased region" description="Low complexity" evidence="1">
    <location>
        <begin position="73"/>
        <end position="85"/>
    </location>
</feature>
<organism evidence="3 4">
    <name type="scientific">Pseudomonas edaphica</name>
    <dbReference type="NCBI Taxonomy" id="2006980"/>
    <lineage>
        <taxon>Bacteria</taxon>
        <taxon>Pseudomonadati</taxon>
        <taxon>Pseudomonadota</taxon>
        <taxon>Gammaproteobacteria</taxon>
        <taxon>Pseudomonadales</taxon>
        <taxon>Pseudomonadaceae</taxon>
        <taxon>Pseudomonas</taxon>
    </lineage>
</organism>
<dbReference type="InterPro" id="IPR006915">
    <property type="entry name" value="DUF637_hemagglutn_put"/>
</dbReference>
<gene>
    <name evidence="3" type="ORF">FEM54_22730</name>
</gene>
<dbReference type="InterPro" id="IPR025157">
    <property type="entry name" value="Hemagglutinin_rpt"/>
</dbReference>
<keyword evidence="4" id="KW-1185">Reference proteome</keyword>
<evidence type="ECO:0000313" key="3">
    <source>
        <dbReference type="EMBL" id="TLG89272.1"/>
    </source>
</evidence>
<dbReference type="Pfam" id="PF13332">
    <property type="entry name" value="Fil_haemagg_2"/>
    <property type="match status" value="3"/>
</dbReference>
<sequence length="875" mass="91598">NERTVTGHDSSDGLISEHSDFLNSAARIEAANDLSIRAGRDFLTQGSVLQSGRDTTIQAGRDLSFGSVEQVNSNANTSARNNSSSVMQNGSSVTAGRDLSAVAGRDLTAIASRIDAKRDVAMSATENLSLISAADEQHSALNLKKVKAQEDHVSQVSTTLSAGGDVSLSAGKDLAMIASRVTAGDEAYLVAGGKLGLLAAEDSDYSLYDMKKKGSWGSKKTQRDEVTQVTNVGSEIKTGGDLTLQSGGDQKYQAAKLDSGGDIAIVSGGAVTFEAVKDLRQESHEKSKNSLVWTSSKGKGSTDETLRQTQMIAEGSIVIKAVDGLKIDVKQIDQHTVSQTIDVMVEADPQLAWLKEAEKRGDVDWRKVQEVHDSFKYNNSSLGGGAALVIAIIVTYFTWGAGAGLVGAASTTTTGLAANSVYTAVAIKGATSTINNKGNLGAIAKDVTSGDSLKGYAIAGLSGAIAKFAGVTGELTASDLGRQLAVNSALRTVANGGSFTSNMGQAAIDLTASLLSGMIYERVGTELSGSNLSTKVAVHAIVGGLIAEAAGGNFASGAIAAGANKALIQTFGAEMFPGDAHDRLLAMTSQLIGMTAAAGVGGSAKEQDVAAWVAQQGTVYNYLEQSDVKAFASGMKGCGGDEACQKDKWENERFNEESLYKTQYAMSISSSFLAKDKLPGIIVALDDLMAMQCQTQVCEGYKTELIDRSVAAAEHLANQIADWGPSMDRLALIGGGAAGGGRIESRPRLPGETTPTGLAQLEKAIRYLQDVKKTASFNDIKTVLTSAQTPYKGTTVIGHALSKHAGRSPEIWGKTTGSMATWNEQAMKQLREIIRAPGEFKHVTTEKGIPFVEKRLGDGRGVRLNLDGTFKGFID</sequence>
<dbReference type="RefSeq" id="WP_205894423.1">
    <property type="nucleotide sequence ID" value="NZ_VBVZ01000409.1"/>
</dbReference>
<dbReference type="Pfam" id="PF04830">
    <property type="entry name" value="DUF637"/>
    <property type="match status" value="1"/>
</dbReference>
<comment type="caution">
    <text evidence="3">The sequence shown here is derived from an EMBL/GenBank/DDBJ whole genome shotgun (WGS) entry which is preliminary data.</text>
</comment>
<feature type="non-terminal residue" evidence="3">
    <location>
        <position position="1"/>
    </location>
</feature>
<feature type="domain" description="DUF637" evidence="2">
    <location>
        <begin position="483"/>
        <end position="561"/>
    </location>
</feature>
<evidence type="ECO:0000313" key="4">
    <source>
        <dbReference type="Proteomes" id="UP000304941"/>
    </source>
</evidence>
<feature type="region of interest" description="Disordered" evidence="1">
    <location>
        <begin position="73"/>
        <end position="92"/>
    </location>
</feature>
<evidence type="ECO:0000259" key="2">
    <source>
        <dbReference type="Pfam" id="PF04830"/>
    </source>
</evidence>
<protein>
    <submittedName>
        <fullName evidence="3">Hemagglutinin</fullName>
    </submittedName>
</protein>
<dbReference type="EMBL" id="VBVZ01000409">
    <property type="protein sequence ID" value="TLG89272.1"/>
    <property type="molecule type" value="Genomic_DNA"/>
</dbReference>